<feature type="chain" id="PRO_5010226610" evidence="2">
    <location>
        <begin position="22"/>
        <end position="350"/>
    </location>
</feature>
<name>A0A1S3ZUE9_TOBAC</name>
<dbReference type="CDD" id="cd01837">
    <property type="entry name" value="SGNH_plant_lipase_like"/>
    <property type="match status" value="1"/>
</dbReference>
<evidence type="ECO:0000313" key="3">
    <source>
        <dbReference type="RefSeq" id="XP_016467949.1"/>
    </source>
</evidence>
<reference evidence="3" key="1">
    <citation type="submission" date="2025-08" db="UniProtKB">
        <authorList>
            <consortium name="RefSeq"/>
        </authorList>
    </citation>
    <scope>IDENTIFICATION</scope>
</reference>
<keyword evidence="2" id="KW-0732">Signal</keyword>
<dbReference type="SUPFAM" id="SSF52266">
    <property type="entry name" value="SGNH hydrolase"/>
    <property type="match status" value="1"/>
</dbReference>
<dbReference type="PANTHER" id="PTHR45642:SF30">
    <property type="entry name" value="SGNH HYDROLASE-TYPE ESTERASE DOMAIN-CONTAINING PROTEIN"/>
    <property type="match status" value="1"/>
</dbReference>
<evidence type="ECO:0000256" key="2">
    <source>
        <dbReference type="SAM" id="SignalP"/>
    </source>
</evidence>
<accession>A0A1S3ZUE9</accession>
<dbReference type="GO" id="GO:0016788">
    <property type="term" value="F:hydrolase activity, acting on ester bonds"/>
    <property type="evidence" value="ECO:0007669"/>
    <property type="project" value="InterPro"/>
</dbReference>
<proteinExistence type="inferred from homology"/>
<sequence>MANSLLLILQLLCIFSSTCTAHIPKFPAIFAFGDSLLDSGNNNFILTLFQANHPPYGQSFPNQVPTGRFSNGKLVSDFLAFSLGIKDTIPPFLDPNLPVSELKTGVSFASAGAGFDDLTNVKTQGIPIFTQVENFKKFIEKLKGVVGEKEALDIIKDALVLIMAGSNDIALSLNNGFLRRLELGLSGYHDFLHQRLEEIIKRLYDNGCRNVLITGLPPLGCIPAQMTARSSFNRQCIQNLNSEAQSYNQKLTEILPRIQGTFPGSKLVYADLYQPLIDMNTNPQKYGYLEVGRGCCGTGLFEVGWLCNHLTPICSNASQFLYFDAIHPTELAYHSISDYFMTTAIPLFLE</sequence>
<dbReference type="Gene3D" id="3.40.50.1110">
    <property type="entry name" value="SGNH hydrolase"/>
    <property type="match status" value="1"/>
</dbReference>
<dbReference type="KEGG" id="nta:107790529"/>
<dbReference type="InterPro" id="IPR035669">
    <property type="entry name" value="SGNH_plant_lipase-like"/>
</dbReference>
<feature type="signal peptide" evidence="2">
    <location>
        <begin position="1"/>
        <end position="21"/>
    </location>
</feature>
<gene>
    <name evidence="3" type="primary">LOC107790529</name>
</gene>
<dbReference type="Pfam" id="PF00657">
    <property type="entry name" value="Lipase_GDSL"/>
    <property type="match status" value="1"/>
</dbReference>
<dbReference type="PANTHER" id="PTHR45642">
    <property type="entry name" value="GDSL ESTERASE/LIPASE EXL3"/>
    <property type="match status" value="1"/>
</dbReference>
<dbReference type="InterPro" id="IPR050592">
    <property type="entry name" value="GDSL_lipolytic_enzyme"/>
</dbReference>
<dbReference type="AlphaFoldDB" id="A0A1S3ZUE9"/>
<dbReference type="OMA" id="DDITAHT"/>
<dbReference type="OrthoDB" id="1600564at2759"/>
<comment type="similarity">
    <text evidence="1">Belongs to the 'GDSL' lipolytic enzyme family.</text>
</comment>
<dbReference type="InterPro" id="IPR001087">
    <property type="entry name" value="GDSL"/>
</dbReference>
<dbReference type="InterPro" id="IPR036514">
    <property type="entry name" value="SGNH_hydro_sf"/>
</dbReference>
<dbReference type="PaxDb" id="4097-A0A1S3ZUE9"/>
<protein>
    <submittedName>
        <fullName evidence="3">GDSL esterase/lipase At2g31540-like</fullName>
    </submittedName>
</protein>
<organism evidence="3">
    <name type="scientific">Nicotiana tabacum</name>
    <name type="common">Common tobacco</name>
    <dbReference type="NCBI Taxonomy" id="4097"/>
    <lineage>
        <taxon>Eukaryota</taxon>
        <taxon>Viridiplantae</taxon>
        <taxon>Streptophyta</taxon>
        <taxon>Embryophyta</taxon>
        <taxon>Tracheophyta</taxon>
        <taxon>Spermatophyta</taxon>
        <taxon>Magnoliopsida</taxon>
        <taxon>eudicotyledons</taxon>
        <taxon>Gunneridae</taxon>
        <taxon>Pentapetalae</taxon>
        <taxon>asterids</taxon>
        <taxon>lamiids</taxon>
        <taxon>Solanales</taxon>
        <taxon>Solanaceae</taxon>
        <taxon>Nicotianoideae</taxon>
        <taxon>Nicotianeae</taxon>
        <taxon>Nicotiana</taxon>
    </lineage>
</organism>
<evidence type="ECO:0000256" key="1">
    <source>
        <dbReference type="ARBA" id="ARBA00008668"/>
    </source>
</evidence>
<dbReference type="RefSeq" id="XP_016467949.1">
    <property type="nucleotide sequence ID" value="XM_016612463.1"/>
</dbReference>